<sequence length="384" mass="43752">MEGRFVHEYDEDDSPLSGDEESYAPSPKKSKRGGHKRVVTVPIGDGLRSKLGEVYPPPASVVEFTKSLDEVPGVHTSLILGIRELLGCTWRVNVTHAFREANFAVDHLASFAVEGSLGYHFFHDPPHGVRPWLYHDLSGVSYSRNEDSGQLELRWLTGKLTRATTQFFYSSLTHSSYPFSPSHSLSPSSPNPTAPDGSQLERMVHVPKETPLRHRLRDPPYPAGVRRRLCPFPIESQAIPGFHHTRTTFDAIFRIISKAKMMNLMLEFLQNYMKQRYVHKIRHYNILVMGYAVAGKPETALQVYGEMRFLGVDLDELAYHVLLNSFIDHAREIRLRGFQNEFTHSIMMKSFCKQNELERGEEYLRGTGRNTVILPVSLPVSIFR</sequence>
<evidence type="ECO:0000256" key="3">
    <source>
        <dbReference type="PROSITE-ProRule" id="PRU00708"/>
    </source>
</evidence>
<comment type="similarity">
    <text evidence="1">Belongs to the PPR family. P subfamily.</text>
</comment>
<feature type="compositionally biased region" description="Basic residues" evidence="4">
    <location>
        <begin position="28"/>
        <end position="37"/>
    </location>
</feature>
<evidence type="ECO:0000256" key="2">
    <source>
        <dbReference type="ARBA" id="ARBA00022737"/>
    </source>
</evidence>
<dbReference type="PANTHER" id="PTHR47933">
    <property type="entry name" value="PENTATRICOPEPTIDE REPEAT-CONTAINING PROTEIN 1, MITOCHONDRIAL"/>
    <property type="match status" value="1"/>
</dbReference>
<proteinExistence type="inferred from homology"/>
<dbReference type="InterPro" id="IPR011990">
    <property type="entry name" value="TPR-like_helical_dom_sf"/>
</dbReference>
<dbReference type="InterPro" id="IPR051240">
    <property type="entry name" value="Mito_RNA-Proc/Resp"/>
</dbReference>
<dbReference type="NCBIfam" id="TIGR00756">
    <property type="entry name" value="PPR"/>
    <property type="match status" value="1"/>
</dbReference>
<feature type="compositionally biased region" description="Acidic residues" evidence="4">
    <location>
        <begin position="9"/>
        <end position="22"/>
    </location>
</feature>
<dbReference type="Proteomes" id="UP000325081">
    <property type="component" value="Unassembled WGS sequence"/>
</dbReference>
<dbReference type="EMBL" id="BKCP01012736">
    <property type="protein sequence ID" value="GER56469.1"/>
    <property type="molecule type" value="Genomic_DNA"/>
</dbReference>
<dbReference type="AlphaFoldDB" id="A0A5A7RH38"/>
<dbReference type="PANTHER" id="PTHR47933:SF45">
    <property type="entry name" value="PENTACOTRIPEPTIDE-REPEAT REGION OF PRORP DOMAIN-CONTAINING PROTEIN"/>
    <property type="match status" value="1"/>
</dbReference>
<dbReference type="Gene3D" id="1.25.40.10">
    <property type="entry name" value="Tetratricopeptide repeat domain"/>
    <property type="match status" value="1"/>
</dbReference>
<keyword evidence="6" id="KW-1185">Reference proteome</keyword>
<name>A0A5A7RH38_STRAF</name>
<evidence type="ECO:0000256" key="4">
    <source>
        <dbReference type="SAM" id="MobiDB-lite"/>
    </source>
</evidence>
<feature type="region of interest" description="Disordered" evidence="4">
    <location>
        <begin position="1"/>
        <end position="37"/>
    </location>
</feature>
<dbReference type="GO" id="GO:0003729">
    <property type="term" value="F:mRNA binding"/>
    <property type="evidence" value="ECO:0007669"/>
    <property type="project" value="TreeGrafter"/>
</dbReference>
<protein>
    <submittedName>
        <fullName evidence="5">Pentatricopeptide repeat-containing protein</fullName>
    </submittedName>
</protein>
<evidence type="ECO:0000313" key="5">
    <source>
        <dbReference type="EMBL" id="GER56469.1"/>
    </source>
</evidence>
<organism evidence="5 6">
    <name type="scientific">Striga asiatica</name>
    <name type="common">Asiatic witchweed</name>
    <name type="synonym">Buchnera asiatica</name>
    <dbReference type="NCBI Taxonomy" id="4170"/>
    <lineage>
        <taxon>Eukaryota</taxon>
        <taxon>Viridiplantae</taxon>
        <taxon>Streptophyta</taxon>
        <taxon>Embryophyta</taxon>
        <taxon>Tracheophyta</taxon>
        <taxon>Spermatophyta</taxon>
        <taxon>Magnoliopsida</taxon>
        <taxon>eudicotyledons</taxon>
        <taxon>Gunneridae</taxon>
        <taxon>Pentapetalae</taxon>
        <taxon>asterids</taxon>
        <taxon>lamiids</taxon>
        <taxon>Lamiales</taxon>
        <taxon>Orobanchaceae</taxon>
        <taxon>Buchnereae</taxon>
        <taxon>Striga</taxon>
    </lineage>
</organism>
<dbReference type="InterPro" id="IPR002885">
    <property type="entry name" value="PPR_rpt"/>
</dbReference>
<dbReference type="OrthoDB" id="185373at2759"/>
<evidence type="ECO:0000256" key="1">
    <source>
        <dbReference type="ARBA" id="ARBA00007626"/>
    </source>
</evidence>
<evidence type="ECO:0000313" key="6">
    <source>
        <dbReference type="Proteomes" id="UP000325081"/>
    </source>
</evidence>
<feature type="repeat" description="PPR" evidence="3">
    <location>
        <begin position="280"/>
        <end position="314"/>
    </location>
</feature>
<reference evidence="6" key="1">
    <citation type="journal article" date="2019" name="Curr. Biol.">
        <title>Genome Sequence of Striga asiatica Provides Insight into the Evolution of Plant Parasitism.</title>
        <authorList>
            <person name="Yoshida S."/>
            <person name="Kim S."/>
            <person name="Wafula E.K."/>
            <person name="Tanskanen J."/>
            <person name="Kim Y.M."/>
            <person name="Honaas L."/>
            <person name="Yang Z."/>
            <person name="Spallek T."/>
            <person name="Conn C.E."/>
            <person name="Ichihashi Y."/>
            <person name="Cheong K."/>
            <person name="Cui S."/>
            <person name="Der J.P."/>
            <person name="Gundlach H."/>
            <person name="Jiao Y."/>
            <person name="Hori C."/>
            <person name="Ishida J.K."/>
            <person name="Kasahara H."/>
            <person name="Kiba T."/>
            <person name="Kim M.S."/>
            <person name="Koo N."/>
            <person name="Laohavisit A."/>
            <person name="Lee Y.H."/>
            <person name="Lumba S."/>
            <person name="McCourt P."/>
            <person name="Mortimer J.C."/>
            <person name="Mutuku J.M."/>
            <person name="Nomura T."/>
            <person name="Sasaki-Sekimoto Y."/>
            <person name="Seto Y."/>
            <person name="Wang Y."/>
            <person name="Wakatake T."/>
            <person name="Sakakibara H."/>
            <person name="Demura T."/>
            <person name="Yamaguchi S."/>
            <person name="Yoneyama K."/>
            <person name="Manabe R.I."/>
            <person name="Nelson D.C."/>
            <person name="Schulman A.H."/>
            <person name="Timko M.P."/>
            <person name="dePamphilis C.W."/>
            <person name="Choi D."/>
            <person name="Shirasu K."/>
        </authorList>
    </citation>
    <scope>NUCLEOTIDE SEQUENCE [LARGE SCALE GENOMIC DNA]</scope>
    <source>
        <strain evidence="6">cv. UVA1</strain>
    </source>
</reference>
<gene>
    <name evidence="5" type="ORF">STAS_34199</name>
</gene>
<dbReference type="PROSITE" id="PS51375">
    <property type="entry name" value="PPR"/>
    <property type="match status" value="1"/>
</dbReference>
<comment type="caution">
    <text evidence="5">The sequence shown here is derived from an EMBL/GenBank/DDBJ whole genome shotgun (WGS) entry which is preliminary data.</text>
</comment>
<accession>A0A5A7RH38</accession>
<dbReference type="Pfam" id="PF01535">
    <property type="entry name" value="PPR"/>
    <property type="match status" value="2"/>
</dbReference>
<keyword evidence="2" id="KW-0677">Repeat</keyword>